<feature type="domain" description="Peptidase C39-like" evidence="1">
    <location>
        <begin position="255"/>
        <end position="388"/>
    </location>
</feature>
<dbReference type="STRING" id="1797472.A2215_00320"/>
<proteinExistence type="predicted"/>
<dbReference type="EMBL" id="MEZY01000017">
    <property type="protein sequence ID" value="OGD65009.1"/>
    <property type="molecule type" value="Genomic_DNA"/>
</dbReference>
<comment type="caution">
    <text evidence="2">The sequence shown here is derived from an EMBL/GenBank/DDBJ whole genome shotgun (WGS) entry which is preliminary data.</text>
</comment>
<dbReference type="Pfam" id="PF13529">
    <property type="entry name" value="Peptidase_C39_2"/>
    <property type="match status" value="1"/>
</dbReference>
<dbReference type="PANTHER" id="PTHR40524:SF1">
    <property type="entry name" value="PEPTIDASE C39-LIKE DOMAIN-CONTAINING PROTEIN"/>
    <property type="match status" value="1"/>
</dbReference>
<dbReference type="Proteomes" id="UP000178583">
    <property type="component" value="Unassembled WGS sequence"/>
</dbReference>
<evidence type="ECO:0000313" key="2">
    <source>
        <dbReference type="EMBL" id="OGD65009.1"/>
    </source>
</evidence>
<evidence type="ECO:0000259" key="1">
    <source>
        <dbReference type="Pfam" id="PF13529"/>
    </source>
</evidence>
<dbReference type="InterPro" id="IPR039564">
    <property type="entry name" value="Peptidase_C39-like"/>
</dbReference>
<sequence>MVPVIVAVAVAVIVLVVATGVALGLTISEIRKRTGETPIANGEGRICGGATAPETTLQLSVGGKKYDIPKRGTQGSGLIVAEDHLVTSSESVRPTSNKQEIDNHLKVTGFEKNCPSGSPECQKSIQVWTPSAGGGTMGGGNLGVAQVPPEHEPWIMNAPWRTDGDGALTNPPPGTRVVITSKKTGKSIVAVAGYEWGPEERYRWAIGAQHEVLAQIDASTDSEISYGFAVNQSLTPGTVYGVDCNSDTQSGSCGNVPLYRQCSSPWGDDSYGRRSAGVATICSSGCGPTSLAMVLKFNGINITPAETALYSLNNGHRINYEGTNSSLFSAMAKKHNLKFEALDWDSAKEILNQKKPLLVGVRGEPFSSGGHYIVLTCLTNNTVSINDPGPRKLTSSTIDEIQQGVARGGQGAYYYIHP</sequence>
<name>A0A1F5EC64_9BACT</name>
<protein>
    <recommendedName>
        <fullName evidence="1">Peptidase C39-like domain-containing protein</fullName>
    </recommendedName>
</protein>
<gene>
    <name evidence="2" type="ORF">A2215_00320</name>
</gene>
<dbReference type="PANTHER" id="PTHR40524">
    <property type="entry name" value="PEPTIDASE_C39_2 DOMAIN-CONTAINING PROTEIN"/>
    <property type="match status" value="1"/>
</dbReference>
<reference evidence="2 3" key="1">
    <citation type="journal article" date="2016" name="Nat. Commun.">
        <title>Thousands of microbial genomes shed light on interconnected biogeochemical processes in an aquifer system.</title>
        <authorList>
            <person name="Anantharaman K."/>
            <person name="Brown C.T."/>
            <person name="Hug L.A."/>
            <person name="Sharon I."/>
            <person name="Castelle C.J."/>
            <person name="Probst A.J."/>
            <person name="Thomas B.C."/>
            <person name="Singh A."/>
            <person name="Wilkins M.J."/>
            <person name="Karaoz U."/>
            <person name="Brodie E.L."/>
            <person name="Williams K.H."/>
            <person name="Hubbard S.S."/>
            <person name="Banfield J.F."/>
        </authorList>
    </citation>
    <scope>NUCLEOTIDE SEQUENCE [LARGE SCALE GENOMIC DNA]</scope>
</reference>
<accession>A0A1F5EC64</accession>
<organism evidence="2 3">
    <name type="scientific">Candidatus Berkelbacteria bacterium RIFOXYA2_FULL_43_10</name>
    <dbReference type="NCBI Taxonomy" id="1797472"/>
    <lineage>
        <taxon>Bacteria</taxon>
        <taxon>Candidatus Berkelbacteria</taxon>
    </lineage>
</organism>
<dbReference type="AlphaFoldDB" id="A0A1F5EC64"/>
<evidence type="ECO:0000313" key="3">
    <source>
        <dbReference type="Proteomes" id="UP000178583"/>
    </source>
</evidence>
<dbReference type="Gene3D" id="3.90.70.10">
    <property type="entry name" value="Cysteine proteinases"/>
    <property type="match status" value="1"/>
</dbReference>